<feature type="compositionally biased region" description="Polar residues" evidence="1">
    <location>
        <begin position="584"/>
        <end position="595"/>
    </location>
</feature>
<feature type="compositionally biased region" description="Basic and acidic residues" evidence="1">
    <location>
        <begin position="88"/>
        <end position="106"/>
    </location>
</feature>
<reference evidence="2 3" key="1">
    <citation type="submission" date="2013-03" db="EMBL/GenBank/DDBJ databases">
        <title>The Genome Sequence of Phialophora europaea CBS 101466.</title>
        <authorList>
            <consortium name="The Broad Institute Genomics Platform"/>
            <person name="Cuomo C."/>
            <person name="de Hoog S."/>
            <person name="Gorbushina A."/>
            <person name="Walker B."/>
            <person name="Young S.K."/>
            <person name="Zeng Q."/>
            <person name="Gargeya S."/>
            <person name="Fitzgerald M."/>
            <person name="Haas B."/>
            <person name="Abouelleil A."/>
            <person name="Allen A.W."/>
            <person name="Alvarado L."/>
            <person name="Arachchi H.M."/>
            <person name="Berlin A.M."/>
            <person name="Chapman S.B."/>
            <person name="Gainer-Dewar J."/>
            <person name="Goldberg J."/>
            <person name="Griggs A."/>
            <person name="Gujja S."/>
            <person name="Hansen M."/>
            <person name="Howarth C."/>
            <person name="Imamovic A."/>
            <person name="Ireland A."/>
            <person name="Larimer J."/>
            <person name="McCowan C."/>
            <person name="Murphy C."/>
            <person name="Pearson M."/>
            <person name="Poon T.W."/>
            <person name="Priest M."/>
            <person name="Roberts A."/>
            <person name="Saif S."/>
            <person name="Shea T."/>
            <person name="Sisk P."/>
            <person name="Sykes S."/>
            <person name="Wortman J."/>
            <person name="Nusbaum C."/>
            <person name="Birren B."/>
        </authorList>
    </citation>
    <scope>NUCLEOTIDE SEQUENCE [LARGE SCALE GENOMIC DNA]</scope>
    <source>
        <strain evidence="2 3">CBS 101466</strain>
    </source>
</reference>
<feature type="compositionally biased region" description="Polar residues" evidence="1">
    <location>
        <begin position="56"/>
        <end position="69"/>
    </location>
</feature>
<sequence length="595" mass="66623">MESPTHLYAEESTGASGDKSVREASQTPGEGLDTIDGDTMPIEPAPHDNPYGSGSGQSQPLPDSANNKSIGAGEMAIDNQVNAENENGDNREPSIELEVEHGEAPKKKSKKRSKPKSKRGAGKPTGMEEYYADGPLTVEEAEAEQALYPPDAPFINRILTAIQRFERTKRLSPERRDVFYKYLAYGGIDVGPNMFQSKETLDTSDMTKDELAIAMSQVSIGTDKHNVDSPDAIYAIDFLGCMKAFLSRRASDIWGLETWEKTTEVTSTLERFMQYLLQRGVCPEYDQEVTETRNFCKKAAEELWTITQIRRRLPGDFNMACSTLCGGQFAQNYDGETYYGPQNPGEVNFVGLTKETANQIVGLGIACQAPEHVFQKHNQLPRNAETGGVVVKIEESRHSAGFEITRIEGPSLTDQEIHDIYGDRFRSFRRVCTVYAKPWENPERPPVDLSPQEQAQLDRDDPEQPAEEYVFLIEQAITLQMRMGMKVEATLHKLTSGIWFFDEFINLYPSFDTYLCNELMVNYKKPRWLEGSVQFAEQQERERLEEEKRKAAEAELEQAASGEAVSESERSGGNSVLNEHREQSSTPVTGAAQQA</sequence>
<dbReference type="Proteomes" id="UP000030752">
    <property type="component" value="Unassembled WGS sequence"/>
</dbReference>
<organism evidence="2 3">
    <name type="scientific">Cyphellophora europaea (strain CBS 101466)</name>
    <name type="common">Phialophora europaea</name>
    <dbReference type="NCBI Taxonomy" id="1220924"/>
    <lineage>
        <taxon>Eukaryota</taxon>
        <taxon>Fungi</taxon>
        <taxon>Dikarya</taxon>
        <taxon>Ascomycota</taxon>
        <taxon>Pezizomycotina</taxon>
        <taxon>Eurotiomycetes</taxon>
        <taxon>Chaetothyriomycetidae</taxon>
        <taxon>Chaetothyriales</taxon>
        <taxon>Cyphellophoraceae</taxon>
        <taxon>Cyphellophora</taxon>
    </lineage>
</organism>
<feature type="compositionally biased region" description="Basic and acidic residues" evidence="1">
    <location>
        <begin position="540"/>
        <end position="553"/>
    </location>
</feature>
<dbReference type="RefSeq" id="XP_008716199.1">
    <property type="nucleotide sequence ID" value="XM_008717977.1"/>
</dbReference>
<dbReference type="EMBL" id="KB822719">
    <property type="protein sequence ID" value="ETN41690.1"/>
    <property type="molecule type" value="Genomic_DNA"/>
</dbReference>
<dbReference type="HOGENOM" id="CLU_023193_1_1_1"/>
<evidence type="ECO:0000313" key="3">
    <source>
        <dbReference type="Proteomes" id="UP000030752"/>
    </source>
</evidence>
<evidence type="ECO:0000313" key="2">
    <source>
        <dbReference type="EMBL" id="ETN41690.1"/>
    </source>
</evidence>
<evidence type="ECO:0000256" key="1">
    <source>
        <dbReference type="SAM" id="MobiDB-lite"/>
    </source>
</evidence>
<dbReference type="STRING" id="1220924.W2RZD2"/>
<gene>
    <name evidence="2" type="ORF">HMPREF1541_03626</name>
</gene>
<dbReference type="GO" id="GO:0031047">
    <property type="term" value="P:regulatory ncRNA-mediated gene silencing"/>
    <property type="evidence" value="ECO:0007669"/>
    <property type="project" value="InterPro"/>
</dbReference>
<feature type="compositionally biased region" description="Basic residues" evidence="1">
    <location>
        <begin position="107"/>
        <end position="121"/>
    </location>
</feature>
<dbReference type="InParanoid" id="W2RZD2"/>
<evidence type="ECO:0008006" key="4">
    <source>
        <dbReference type="Google" id="ProtNLM"/>
    </source>
</evidence>
<proteinExistence type="predicted"/>
<feature type="region of interest" description="Disordered" evidence="1">
    <location>
        <begin position="442"/>
        <end position="461"/>
    </location>
</feature>
<feature type="region of interest" description="Disordered" evidence="1">
    <location>
        <begin position="1"/>
        <end position="130"/>
    </location>
</feature>
<dbReference type="GeneID" id="19970965"/>
<protein>
    <recommendedName>
        <fullName evidence="4">Argonaute siRNA chaperone complex subunit Arb1</fullName>
    </recommendedName>
</protein>
<keyword evidence="3" id="KW-1185">Reference proteome</keyword>
<dbReference type="InterPro" id="IPR018606">
    <property type="entry name" value="Arb1"/>
</dbReference>
<feature type="region of interest" description="Disordered" evidence="1">
    <location>
        <begin position="540"/>
        <end position="595"/>
    </location>
</feature>
<dbReference type="AlphaFoldDB" id="W2RZD2"/>
<name>W2RZD2_CYPE1</name>
<dbReference type="eggNOG" id="ENOG502S0TP">
    <property type="taxonomic scope" value="Eukaryota"/>
</dbReference>
<dbReference type="OrthoDB" id="435402at2759"/>
<dbReference type="Pfam" id="PF09692">
    <property type="entry name" value="Arb1"/>
    <property type="match status" value="1"/>
</dbReference>
<accession>W2RZD2</accession>
<dbReference type="GO" id="GO:0033167">
    <property type="term" value="C:ARC complex"/>
    <property type="evidence" value="ECO:0007669"/>
    <property type="project" value="InterPro"/>
</dbReference>
<dbReference type="VEuPathDB" id="FungiDB:HMPREF1541_03626"/>